<reference evidence="6" key="1">
    <citation type="journal article" date="2023" name="Mol. Plant Microbe Interact.">
        <title>Elucidating the Obligate Nature and Biological Capacity of an Invasive Fungal Corn Pathogen.</title>
        <authorList>
            <person name="MacCready J.S."/>
            <person name="Roggenkamp E.M."/>
            <person name="Gdanetz K."/>
            <person name="Chilvers M.I."/>
        </authorList>
    </citation>
    <scope>NUCLEOTIDE SEQUENCE</scope>
    <source>
        <strain evidence="6">PM02</strain>
    </source>
</reference>
<evidence type="ECO:0000256" key="2">
    <source>
        <dbReference type="ARBA" id="ARBA00022980"/>
    </source>
</evidence>
<dbReference type="GO" id="GO:0006412">
    <property type="term" value="P:translation"/>
    <property type="evidence" value="ECO:0007669"/>
    <property type="project" value="InterPro"/>
</dbReference>
<keyword evidence="7" id="KW-1185">Reference proteome</keyword>
<evidence type="ECO:0000256" key="5">
    <source>
        <dbReference type="SAM" id="MobiDB-lite"/>
    </source>
</evidence>
<feature type="region of interest" description="Disordered" evidence="5">
    <location>
        <begin position="103"/>
        <end position="151"/>
    </location>
</feature>
<evidence type="ECO:0000256" key="1">
    <source>
        <dbReference type="ARBA" id="ARBA00010528"/>
    </source>
</evidence>
<dbReference type="GO" id="GO:1990904">
    <property type="term" value="C:ribonucleoprotein complex"/>
    <property type="evidence" value="ECO:0007669"/>
    <property type="project" value="UniProtKB-KW"/>
</dbReference>
<dbReference type="Pfam" id="PF00573">
    <property type="entry name" value="Ribosomal_L4"/>
    <property type="match status" value="1"/>
</dbReference>
<dbReference type="EMBL" id="JAQQPM010000001">
    <property type="protein sequence ID" value="KAK2067917.1"/>
    <property type="molecule type" value="Genomic_DNA"/>
</dbReference>
<evidence type="ECO:0000313" key="6">
    <source>
        <dbReference type="EMBL" id="KAK2067917.1"/>
    </source>
</evidence>
<keyword evidence="3" id="KW-0687">Ribonucleoprotein</keyword>
<comment type="caution">
    <text evidence="6">The sequence shown here is derived from an EMBL/GenBank/DDBJ whole genome shotgun (WGS) entry which is preliminary data.</text>
</comment>
<gene>
    <name evidence="6" type="ORF">P8C59_001616</name>
</gene>
<dbReference type="AlphaFoldDB" id="A0AAD9I016"/>
<organism evidence="6 7">
    <name type="scientific">Phyllachora maydis</name>
    <dbReference type="NCBI Taxonomy" id="1825666"/>
    <lineage>
        <taxon>Eukaryota</taxon>
        <taxon>Fungi</taxon>
        <taxon>Dikarya</taxon>
        <taxon>Ascomycota</taxon>
        <taxon>Pezizomycotina</taxon>
        <taxon>Sordariomycetes</taxon>
        <taxon>Sordariomycetidae</taxon>
        <taxon>Phyllachorales</taxon>
        <taxon>Phyllachoraceae</taxon>
        <taxon>Phyllachora</taxon>
    </lineage>
</organism>
<dbReference type="InterPro" id="IPR023574">
    <property type="entry name" value="Ribosomal_uL4_dom_sf"/>
</dbReference>
<keyword evidence="2" id="KW-0689">Ribosomal protein</keyword>
<name>A0AAD9I016_9PEZI</name>
<proteinExistence type="inferred from homology"/>
<evidence type="ECO:0000256" key="3">
    <source>
        <dbReference type="ARBA" id="ARBA00023274"/>
    </source>
</evidence>
<feature type="compositionally biased region" description="Basic residues" evidence="5">
    <location>
        <begin position="114"/>
        <end position="131"/>
    </location>
</feature>
<dbReference type="InterPro" id="IPR013005">
    <property type="entry name" value="Ribosomal_uL4-like"/>
</dbReference>
<dbReference type="Proteomes" id="UP001217918">
    <property type="component" value="Unassembled WGS sequence"/>
</dbReference>
<dbReference type="PANTHER" id="PTHR10746:SF6">
    <property type="entry name" value="LARGE RIBOSOMAL SUBUNIT PROTEIN UL4M"/>
    <property type="match status" value="1"/>
</dbReference>
<dbReference type="FunFam" id="3.40.1370.10:FF:000016">
    <property type="entry name" value="60S ribosomal protein L4, mitochondrial"/>
    <property type="match status" value="1"/>
</dbReference>
<evidence type="ECO:0000256" key="4">
    <source>
        <dbReference type="ARBA" id="ARBA00040565"/>
    </source>
</evidence>
<protein>
    <recommendedName>
        <fullName evidence="4">Large ribosomal subunit protein uL4m</fullName>
    </recommendedName>
</protein>
<comment type="similarity">
    <text evidence="1">Belongs to the universal ribosomal protein uL4 family.</text>
</comment>
<accession>A0AAD9I016</accession>
<evidence type="ECO:0000313" key="7">
    <source>
        <dbReference type="Proteomes" id="UP001217918"/>
    </source>
</evidence>
<sequence>MTGAGMKGLAEAMRGLSLPRISLPTCRRLMATEAPLPDVKRSVTQRRVNPLAIDVPVTIYAFPSLEPRALEAWSSKHLYLPLRRDILHLAVVYEGDKTRQGTASSKTRWEVHGSHRKMGPQKGRGMARRGTRQSPLLRGGGKSHGPHPRDFSTRLNRKVYDLAWRTALSYRYRQGELVVVEDGLEMPLPRAFLGVTRAKRLPPELEDGFLGKYVGKLLGGLGWGAADGRTTFITGDRRENLWTAFEAAGEHGRALELEDVDVKDLLETGRIVIERSALRDMIGQHKSDLESRIVVHGVPFQGPPLGKVLVG</sequence>
<dbReference type="GO" id="GO:0005840">
    <property type="term" value="C:ribosome"/>
    <property type="evidence" value="ECO:0007669"/>
    <property type="project" value="UniProtKB-KW"/>
</dbReference>
<dbReference type="GO" id="GO:0003735">
    <property type="term" value="F:structural constituent of ribosome"/>
    <property type="evidence" value="ECO:0007669"/>
    <property type="project" value="InterPro"/>
</dbReference>
<dbReference type="Gene3D" id="3.40.1370.10">
    <property type="match status" value="1"/>
</dbReference>
<dbReference type="SUPFAM" id="SSF52166">
    <property type="entry name" value="Ribosomal protein L4"/>
    <property type="match status" value="1"/>
</dbReference>
<dbReference type="InterPro" id="IPR002136">
    <property type="entry name" value="Ribosomal_uL4"/>
</dbReference>
<dbReference type="PANTHER" id="PTHR10746">
    <property type="entry name" value="50S RIBOSOMAL PROTEIN L4"/>
    <property type="match status" value="1"/>
</dbReference>